<evidence type="ECO:0000259" key="2">
    <source>
        <dbReference type="SMART" id="SM00382"/>
    </source>
</evidence>
<dbReference type="Gene3D" id="3.40.50.300">
    <property type="entry name" value="P-loop containing nucleotide triphosphate hydrolases"/>
    <property type="match status" value="1"/>
</dbReference>
<protein>
    <recommendedName>
        <fullName evidence="5">AAA+ ATPase domain-containing protein</fullName>
    </recommendedName>
</protein>
<accession>A0A919Q0C4</accession>
<dbReference type="Proteomes" id="UP000652354">
    <property type="component" value="Unassembled WGS sequence"/>
</dbReference>
<dbReference type="InterPro" id="IPR036196">
    <property type="entry name" value="Ptyr_pPase_sf"/>
</dbReference>
<evidence type="ECO:0000313" key="3">
    <source>
        <dbReference type="EMBL" id="GIG53767.1"/>
    </source>
</evidence>
<evidence type="ECO:0000313" key="4">
    <source>
        <dbReference type="Proteomes" id="UP000652354"/>
    </source>
</evidence>
<dbReference type="InterPro" id="IPR027417">
    <property type="entry name" value="P-loop_NTPase"/>
</dbReference>
<dbReference type="AlphaFoldDB" id="A0A919Q0C4"/>
<dbReference type="SUPFAM" id="SSF52540">
    <property type="entry name" value="P-loop containing nucleoside triphosphate hydrolases"/>
    <property type="match status" value="1"/>
</dbReference>
<dbReference type="Pfam" id="PF01451">
    <property type="entry name" value="LMWPc"/>
    <property type="match status" value="1"/>
</dbReference>
<dbReference type="InterPro" id="IPR023485">
    <property type="entry name" value="Ptyr_pPase"/>
</dbReference>
<dbReference type="InterPro" id="IPR003593">
    <property type="entry name" value="AAA+_ATPase"/>
</dbReference>
<dbReference type="SMART" id="SM00382">
    <property type="entry name" value="AAA"/>
    <property type="match status" value="1"/>
</dbReference>
<dbReference type="SMART" id="SM00226">
    <property type="entry name" value="LMWPc"/>
    <property type="match status" value="1"/>
</dbReference>
<evidence type="ECO:0000259" key="1">
    <source>
        <dbReference type="SMART" id="SM00226"/>
    </source>
</evidence>
<reference evidence="3" key="1">
    <citation type="submission" date="2021-01" db="EMBL/GenBank/DDBJ databases">
        <title>Whole genome shotgun sequence of Demequina activiva NBRC 110675.</title>
        <authorList>
            <person name="Komaki H."/>
            <person name="Tamura T."/>
        </authorList>
    </citation>
    <scope>NUCLEOTIDE SEQUENCE</scope>
    <source>
        <strain evidence="3">NBRC 110675</strain>
    </source>
</reference>
<dbReference type="Gene3D" id="3.40.50.2300">
    <property type="match status" value="1"/>
</dbReference>
<comment type="caution">
    <text evidence="3">The sequence shown here is derived from an EMBL/GenBank/DDBJ whole genome shotgun (WGS) entry which is preliminary data.</text>
</comment>
<keyword evidence="4" id="KW-1185">Reference proteome</keyword>
<organism evidence="3 4">
    <name type="scientific">Demequina activiva</name>
    <dbReference type="NCBI Taxonomy" id="1582364"/>
    <lineage>
        <taxon>Bacteria</taxon>
        <taxon>Bacillati</taxon>
        <taxon>Actinomycetota</taxon>
        <taxon>Actinomycetes</taxon>
        <taxon>Micrococcales</taxon>
        <taxon>Demequinaceae</taxon>
        <taxon>Demequina</taxon>
    </lineage>
</organism>
<dbReference type="SUPFAM" id="SSF52788">
    <property type="entry name" value="Phosphotyrosine protein phosphatases I"/>
    <property type="match status" value="1"/>
</dbReference>
<name>A0A919Q0C4_9MICO</name>
<dbReference type="RefSeq" id="WP_203653192.1">
    <property type="nucleotide sequence ID" value="NZ_BONR01000001.1"/>
</dbReference>
<dbReference type="EMBL" id="BONR01000001">
    <property type="protein sequence ID" value="GIG53767.1"/>
    <property type="molecule type" value="Genomic_DNA"/>
</dbReference>
<evidence type="ECO:0008006" key="5">
    <source>
        <dbReference type="Google" id="ProtNLM"/>
    </source>
</evidence>
<feature type="domain" description="AAA+ ATPase" evidence="2">
    <location>
        <begin position="313"/>
        <end position="465"/>
    </location>
</feature>
<feature type="domain" description="Phosphotyrosine protein phosphatase I" evidence="1">
    <location>
        <begin position="9"/>
        <end position="136"/>
    </location>
</feature>
<sequence length="484" mass="52741">MSTMPPEPFRVLIVDVEGVGRAPAGERLLRHELASRGIGEHLIQVGSAGLDAADGEPMHPRTAKAIEDRGVDASGYVQRTLTPAMVADADMIICGRGEDRDEVVRRIPRARRKAFSLSEIFYLYELVVAIAPLREHPALLSSRVADANLSNDFDLPPLTDDPDASEARVEMLADHIQRAAFWMATIWESMLPENIASRPSPSAGDMFVDIDALGVKVRVVCHGDAPFTFSTLVERTWLWLLAPTAHEEPDVTISVAVFEEESRRLEARSQGWLTYHSLDQAMHFLSSTVTVRAIDARAGELVMLHAAGIATDTGEVVGFIAPSGTGKTTLARTLGRHYGYVTDESLAVTFDGTVLPYPKPLSVITDRVARLKEQMPAHDLGLLPAPENLRLARVVLLDRRDDAPEQPTLEPVSLLLGMAEIAEQTSYLPRLPAQLHTLAHVIEDAGGIWRLSYRECEQLVPLLPALASGQDLGAHPEVVEGGAA</sequence>
<gene>
    <name evidence="3" type="ORF">Dac01nite_05190</name>
</gene>
<proteinExistence type="predicted"/>